<feature type="compositionally biased region" description="Gly residues" evidence="1">
    <location>
        <begin position="495"/>
        <end position="506"/>
    </location>
</feature>
<feature type="compositionally biased region" description="Polar residues" evidence="1">
    <location>
        <begin position="462"/>
        <end position="471"/>
    </location>
</feature>
<proteinExistence type="predicted"/>
<dbReference type="Pfam" id="PF01471">
    <property type="entry name" value="PG_binding_1"/>
    <property type="match status" value="1"/>
</dbReference>
<accession>A0A2H0TEN5</accession>
<feature type="compositionally biased region" description="Acidic residues" evidence="1">
    <location>
        <begin position="447"/>
        <end position="456"/>
    </location>
</feature>
<name>A0A2H0TEN5_9BACT</name>
<dbReference type="Gene3D" id="1.10.101.10">
    <property type="entry name" value="PGBD-like superfamily/PGBD"/>
    <property type="match status" value="1"/>
</dbReference>
<dbReference type="InterPro" id="IPR036365">
    <property type="entry name" value="PGBD-like_sf"/>
</dbReference>
<protein>
    <recommendedName>
        <fullName evidence="2">Peptidoglycan binding-like domain-containing protein</fullName>
    </recommendedName>
</protein>
<evidence type="ECO:0000313" key="4">
    <source>
        <dbReference type="Proteomes" id="UP000231503"/>
    </source>
</evidence>
<evidence type="ECO:0000256" key="1">
    <source>
        <dbReference type="SAM" id="MobiDB-lite"/>
    </source>
</evidence>
<dbReference type="SUPFAM" id="SSF47090">
    <property type="entry name" value="PGBD-like"/>
    <property type="match status" value="1"/>
</dbReference>
<feature type="domain" description="Peptidoglycan binding-like" evidence="2">
    <location>
        <begin position="561"/>
        <end position="600"/>
    </location>
</feature>
<gene>
    <name evidence="3" type="ORF">COU47_04305</name>
</gene>
<sequence>MIFSLHFVKEASKKVVSLLTILAFALMPVGYTAPAFVYADTTIFSDSFGSSPSGTVSGWDEDESSFDYAQVTTDDARGGSPTTGNAGLRMGASITQTIDTSGYENITLSFYWRGTEEAFEEGEDDTLDVLWRVGEDGDFTSLFSEDAGCGECGWDFFEIGLGEDASDTTVQIMFVGATTDDLEQIKIDDVLVTGTALPVLGSITVCKVIVDTDGEITDGSENPGSTFTVSWFNPDPETSQGPAVTVLDDAVFETPLSLNASLFDEGDDAECVTYEELELGGYYYSEESIDGDGWDEFENHDLFSEVVIDPEDAYPYDASLFDGDEGNDEGREKNADGHIVLTEGNPDRTLLVVNYLLPFPTLTVIKEVINDNDGEADVEDFDLFVGETEVESEETNEFEPGEYSITESGPEGYELSFVDGDCDGEGLITLAWGGEYVCYMVNDDIAQEEEEEEQQEEILGCTDSNASNFDSEATEDDGSCEFPEEEEEDNNDDNNGGGGGTGGGGTDNFQQGTSGGNLNPPPVPTGEVLGASTGPEGEVLGETCEALIRSYIKSGAANDADDVSKLQEFLNSHLGLNLPITGFYGALTLEAVNQFQLKYGDDVLAPWIPFGHPDTNTPTGYVYKTTKWKINNLVCPDSEPFPALP</sequence>
<evidence type="ECO:0000259" key="2">
    <source>
        <dbReference type="Pfam" id="PF01471"/>
    </source>
</evidence>
<dbReference type="EMBL" id="PFCO01000009">
    <property type="protein sequence ID" value="PIR69285.1"/>
    <property type="molecule type" value="Genomic_DNA"/>
</dbReference>
<reference evidence="4" key="1">
    <citation type="submission" date="2017-09" db="EMBL/GenBank/DDBJ databases">
        <title>Depth-based differentiation of microbial function through sediment-hosted aquifers and enrichment of novel symbionts in the deep terrestrial subsurface.</title>
        <authorList>
            <person name="Probst A.J."/>
            <person name="Ladd B."/>
            <person name="Jarett J.K."/>
            <person name="Geller-Mcgrath D.E."/>
            <person name="Sieber C.M.K."/>
            <person name="Emerson J.B."/>
            <person name="Anantharaman K."/>
            <person name="Thomas B.C."/>
            <person name="Malmstrom R."/>
            <person name="Stieglmeier M."/>
            <person name="Klingl A."/>
            <person name="Woyke T."/>
            <person name="Ryan C.M."/>
            <person name="Banfield J.F."/>
        </authorList>
    </citation>
    <scope>NUCLEOTIDE SEQUENCE [LARGE SCALE GENOMIC DNA]</scope>
</reference>
<evidence type="ECO:0000313" key="3">
    <source>
        <dbReference type="EMBL" id="PIR69285.1"/>
    </source>
</evidence>
<feature type="region of interest" description="Disordered" evidence="1">
    <location>
        <begin position="447"/>
        <end position="537"/>
    </location>
</feature>
<dbReference type="InterPro" id="IPR002477">
    <property type="entry name" value="Peptidoglycan-bd-like"/>
</dbReference>
<organism evidence="3 4">
    <name type="scientific">Candidatus Niyogibacteria bacterium CG10_big_fil_rev_8_21_14_0_10_46_36</name>
    <dbReference type="NCBI Taxonomy" id="1974726"/>
    <lineage>
        <taxon>Bacteria</taxon>
        <taxon>Candidatus Niyogiibacteriota</taxon>
    </lineage>
</organism>
<dbReference type="Proteomes" id="UP000231503">
    <property type="component" value="Unassembled WGS sequence"/>
</dbReference>
<feature type="compositionally biased region" description="Acidic residues" evidence="1">
    <location>
        <begin position="472"/>
        <end position="492"/>
    </location>
</feature>
<comment type="caution">
    <text evidence="3">The sequence shown here is derived from an EMBL/GenBank/DDBJ whole genome shotgun (WGS) entry which is preliminary data.</text>
</comment>
<dbReference type="InterPro" id="IPR036366">
    <property type="entry name" value="PGBDSf"/>
</dbReference>
<dbReference type="AlphaFoldDB" id="A0A2H0TEN5"/>